<evidence type="ECO:0000256" key="5">
    <source>
        <dbReference type="ARBA" id="ARBA00023152"/>
    </source>
</evidence>
<dbReference type="EC" id="5.3.1.9" evidence="8"/>
<dbReference type="CDD" id="cd05015">
    <property type="entry name" value="SIS_PGI_1"/>
    <property type="match status" value="1"/>
</dbReference>
<dbReference type="InterPro" id="IPR018189">
    <property type="entry name" value="Phosphoglucose_isomerase_CS"/>
</dbReference>
<keyword evidence="6 8" id="KW-0413">Isomerase</keyword>
<proteinExistence type="inferred from homology"/>
<evidence type="ECO:0000256" key="1">
    <source>
        <dbReference type="ARBA" id="ARBA00004926"/>
    </source>
</evidence>
<dbReference type="OrthoDB" id="140919at2"/>
<dbReference type="FunFam" id="3.40.50.10490:FF:000016">
    <property type="entry name" value="Glucose-6-phosphate isomerase"/>
    <property type="match status" value="1"/>
</dbReference>
<dbReference type="Gene3D" id="3.40.50.10490">
    <property type="entry name" value="Glucose-6-phosphate isomerase like protein, domain 1"/>
    <property type="match status" value="2"/>
</dbReference>
<dbReference type="GO" id="GO:0006096">
    <property type="term" value="P:glycolytic process"/>
    <property type="evidence" value="ECO:0007669"/>
    <property type="project" value="UniProtKB-UniRule"/>
</dbReference>
<keyword evidence="11" id="KW-1185">Reference proteome</keyword>
<dbReference type="GO" id="GO:0005829">
    <property type="term" value="C:cytosol"/>
    <property type="evidence" value="ECO:0007669"/>
    <property type="project" value="TreeGrafter"/>
</dbReference>
<dbReference type="UniPathway" id="UPA00109">
    <property type="reaction ID" value="UER00181"/>
</dbReference>
<reference evidence="10 11" key="1">
    <citation type="submission" date="2017-10" db="EMBL/GenBank/DDBJ databases">
        <title>Draft genome of Longimonas halophila.</title>
        <authorList>
            <person name="Goh K.M."/>
            <person name="Shamsir M.S."/>
            <person name="Lim S.W."/>
        </authorList>
    </citation>
    <scope>NUCLEOTIDE SEQUENCE [LARGE SCALE GENOMIC DNA]</scope>
    <source>
        <strain evidence="10 11">KCTC 42399</strain>
    </source>
</reference>
<dbReference type="HAMAP" id="MF_00473">
    <property type="entry name" value="G6P_isomerase"/>
    <property type="match status" value="1"/>
</dbReference>
<evidence type="ECO:0000313" key="11">
    <source>
        <dbReference type="Proteomes" id="UP000221024"/>
    </source>
</evidence>
<comment type="catalytic activity">
    <reaction evidence="7 8 9">
        <text>alpha-D-glucose 6-phosphate = beta-D-fructose 6-phosphate</text>
        <dbReference type="Rhea" id="RHEA:11816"/>
        <dbReference type="ChEBI" id="CHEBI:57634"/>
        <dbReference type="ChEBI" id="CHEBI:58225"/>
        <dbReference type="EC" id="5.3.1.9"/>
    </reaction>
</comment>
<comment type="caution">
    <text evidence="8">Lacks conserved residue(s) required for the propagation of feature annotation.</text>
</comment>
<comment type="function">
    <text evidence="8">Catalyzes the reversible isomerization of glucose-6-phosphate to fructose-6-phosphate.</text>
</comment>
<dbReference type="GO" id="GO:0051156">
    <property type="term" value="P:glucose 6-phosphate metabolic process"/>
    <property type="evidence" value="ECO:0007669"/>
    <property type="project" value="TreeGrafter"/>
</dbReference>
<dbReference type="AlphaFoldDB" id="A0A2H3NPN8"/>
<dbReference type="PROSITE" id="PS00174">
    <property type="entry name" value="P_GLUCOSE_ISOMERASE_2"/>
    <property type="match status" value="1"/>
</dbReference>
<dbReference type="PANTHER" id="PTHR11469">
    <property type="entry name" value="GLUCOSE-6-PHOSPHATE ISOMERASE"/>
    <property type="match status" value="1"/>
</dbReference>
<keyword evidence="4 8" id="KW-0963">Cytoplasm</keyword>
<evidence type="ECO:0000256" key="8">
    <source>
        <dbReference type="HAMAP-Rule" id="MF_00473"/>
    </source>
</evidence>
<dbReference type="CDD" id="cd05016">
    <property type="entry name" value="SIS_PGI_2"/>
    <property type="match status" value="1"/>
</dbReference>
<dbReference type="GO" id="GO:0048029">
    <property type="term" value="F:monosaccharide binding"/>
    <property type="evidence" value="ECO:0007669"/>
    <property type="project" value="TreeGrafter"/>
</dbReference>
<dbReference type="InterPro" id="IPR035482">
    <property type="entry name" value="SIS_PGI_2"/>
</dbReference>
<comment type="similarity">
    <text evidence="2 8 9">Belongs to the GPI family.</text>
</comment>
<evidence type="ECO:0000256" key="2">
    <source>
        <dbReference type="ARBA" id="ARBA00006604"/>
    </source>
</evidence>
<feature type="active site" evidence="8">
    <location>
        <position position="415"/>
    </location>
</feature>
<evidence type="ECO:0000256" key="7">
    <source>
        <dbReference type="ARBA" id="ARBA00029321"/>
    </source>
</evidence>
<dbReference type="GO" id="GO:0097367">
    <property type="term" value="F:carbohydrate derivative binding"/>
    <property type="evidence" value="ECO:0007669"/>
    <property type="project" value="InterPro"/>
</dbReference>
<evidence type="ECO:0000256" key="9">
    <source>
        <dbReference type="RuleBase" id="RU000612"/>
    </source>
</evidence>
<dbReference type="NCBIfam" id="NF010697">
    <property type="entry name" value="PRK14097.1"/>
    <property type="match status" value="1"/>
</dbReference>
<dbReference type="EMBL" id="PDEP01000002">
    <property type="protein sequence ID" value="PEN08825.1"/>
    <property type="molecule type" value="Genomic_DNA"/>
</dbReference>
<comment type="caution">
    <text evidence="10">The sequence shown here is derived from an EMBL/GenBank/DDBJ whole genome shotgun (WGS) entry which is preliminary data.</text>
</comment>
<gene>
    <name evidence="8" type="primary">pgi</name>
    <name evidence="10" type="ORF">CRI93_03480</name>
</gene>
<dbReference type="InterPro" id="IPR035476">
    <property type="entry name" value="SIS_PGI_1"/>
</dbReference>
<dbReference type="GO" id="GO:0006094">
    <property type="term" value="P:gluconeogenesis"/>
    <property type="evidence" value="ECO:0007669"/>
    <property type="project" value="UniProtKB-UniRule"/>
</dbReference>
<comment type="subcellular location">
    <subcellularLocation>
        <location evidence="8">Cytoplasm</location>
    </subcellularLocation>
</comment>
<comment type="pathway">
    <text evidence="8">Carbohydrate biosynthesis; gluconeogenesis.</text>
</comment>
<accession>A0A2H3NPN8</accession>
<dbReference type="RefSeq" id="WP_098061222.1">
    <property type="nucleotide sequence ID" value="NZ_PDEP01000002.1"/>
</dbReference>
<dbReference type="GO" id="GO:0004347">
    <property type="term" value="F:glucose-6-phosphate isomerase activity"/>
    <property type="evidence" value="ECO:0007669"/>
    <property type="project" value="UniProtKB-UniRule"/>
</dbReference>
<organism evidence="10 11">
    <name type="scientific">Longimonas halophila</name>
    <dbReference type="NCBI Taxonomy" id="1469170"/>
    <lineage>
        <taxon>Bacteria</taxon>
        <taxon>Pseudomonadati</taxon>
        <taxon>Rhodothermota</taxon>
        <taxon>Rhodothermia</taxon>
        <taxon>Rhodothermales</taxon>
        <taxon>Salisaetaceae</taxon>
        <taxon>Longimonas</taxon>
    </lineage>
</organism>
<dbReference type="PRINTS" id="PR00662">
    <property type="entry name" value="G6PISOMERASE"/>
</dbReference>
<dbReference type="InterPro" id="IPR046348">
    <property type="entry name" value="SIS_dom_sf"/>
</dbReference>
<dbReference type="PROSITE" id="PS51463">
    <property type="entry name" value="P_GLUCOSE_ISOMERASE_3"/>
    <property type="match status" value="1"/>
</dbReference>
<evidence type="ECO:0000256" key="4">
    <source>
        <dbReference type="ARBA" id="ARBA00022490"/>
    </source>
</evidence>
<dbReference type="UniPathway" id="UPA00138"/>
<evidence type="ECO:0000256" key="3">
    <source>
        <dbReference type="ARBA" id="ARBA00022432"/>
    </source>
</evidence>
<keyword evidence="3 8" id="KW-0312">Gluconeogenesis</keyword>
<protein>
    <recommendedName>
        <fullName evidence="8">Glucose-6-phosphate isomerase</fullName>
        <shortName evidence="8">GPI</shortName>
        <ecNumber evidence="8">5.3.1.9</ecNumber>
    </recommendedName>
    <alternativeName>
        <fullName evidence="8">Phosphoglucose isomerase</fullName>
        <shortName evidence="8">PGI</shortName>
    </alternativeName>
    <alternativeName>
        <fullName evidence="8">Phosphohexose isomerase</fullName>
        <shortName evidence="8">PHI</shortName>
    </alternativeName>
</protein>
<dbReference type="Pfam" id="PF00342">
    <property type="entry name" value="PGI"/>
    <property type="match status" value="2"/>
</dbReference>
<dbReference type="PANTHER" id="PTHR11469:SF1">
    <property type="entry name" value="GLUCOSE-6-PHOSPHATE ISOMERASE"/>
    <property type="match status" value="1"/>
</dbReference>
<dbReference type="InterPro" id="IPR001672">
    <property type="entry name" value="G6P_Isomerase"/>
</dbReference>
<name>A0A2H3NPN8_9BACT</name>
<dbReference type="Proteomes" id="UP000221024">
    <property type="component" value="Unassembled WGS sequence"/>
</dbReference>
<sequence>MIRLDDTHVRPFLDDYSSSDLPEAIQTAHATVQRGDGPGSDFLGWRTLAESPNEDLISEIETHAERLHSDADALLCLGIGGSYLGAKAVIDALTPYFPAGDNDTPDVYFAGHQTSGAYLKQLLAHLDGQSVFVNVISKSGTTLETALAFRIVRQWMEERFDDADDRIIATTSPEGGALNALREDHAYTRYVIPPDVGGRFSVLTPVGLLPIAAAGIDIRALMNGASEMHDHVNGTTPNASLQYAALRYALLHAGYDVEVLATFEPSLASIGGWWQQLFGESEGKDGKGLFPASVEYTTDLHSLGQYMQDGQRIVMETFLMAEDAGEDLTVPTSEADLDGLNYVADRPMRAVTQGAYEGTAQAHTDGGVPNCTLWLDDISPRSVGALIYFFEHAVAVSGYALGVNPFNQPGVEDYKREMYQRLGR</sequence>
<evidence type="ECO:0000256" key="6">
    <source>
        <dbReference type="ARBA" id="ARBA00023235"/>
    </source>
</evidence>
<evidence type="ECO:0000313" key="10">
    <source>
        <dbReference type="EMBL" id="PEN08825.1"/>
    </source>
</evidence>
<dbReference type="SUPFAM" id="SSF53697">
    <property type="entry name" value="SIS domain"/>
    <property type="match status" value="1"/>
</dbReference>
<comment type="pathway">
    <text evidence="1 8 9">Carbohydrate degradation; glycolysis; D-glyceraldehyde 3-phosphate and glycerone phosphate from D-glucose: step 2/4.</text>
</comment>
<keyword evidence="5 8" id="KW-0324">Glycolysis</keyword>
<feature type="active site" description="Proton donor" evidence="8">
    <location>
        <position position="280"/>
    </location>
</feature>